<feature type="region of interest" description="Disordered" evidence="1">
    <location>
        <begin position="19"/>
        <end position="154"/>
    </location>
</feature>
<dbReference type="AlphaFoldDB" id="A0A9N8RMR4"/>
<feature type="compositionally biased region" description="Polar residues" evidence="1">
    <location>
        <begin position="369"/>
        <end position="383"/>
    </location>
</feature>
<accession>A0A9N8RMR4</accession>
<sequence length="422" mass="48028">MDPTQLAIRKQIIATTLEEIRSKSKEEQTNEDKTQLETLSPYENASDNEILAITQDEWNSIFPNDQDTRSNGMDVDKESDSKNNEGAEPESDGPSDEDGDDDESEDEFQGPAPRPTRKRQETPKRPRWNDRETDDKDDPEIIDPEALNGFSANGKKDCTTVGRTTKNRYINAYGRKHHCIYKLEDIPQSDCEVDKLPVINGYGKQLGTKKNGGKWVYGPQHVAGVYGIAYQDNVEDDIIGEAALDPKSNNKSPWTTTYILVGWRDPNDQNIVTRCWETRTTARRLWKTRADKLIYNGACQAQMRYENARQGVISRDITPDLIQKYIAQQREESVGLDVYRQPSVPIESITPSIETDSIRNRPNRRGVWNQRSQSTTSFNNQVTGQTEIRKTLEAMQEALMQLTRHLTLQYEVSNGSIQTSGF</sequence>
<proteinExistence type="predicted"/>
<feature type="compositionally biased region" description="Basic and acidic residues" evidence="1">
    <location>
        <begin position="19"/>
        <end position="35"/>
    </location>
</feature>
<evidence type="ECO:0000256" key="1">
    <source>
        <dbReference type="SAM" id="MobiDB-lite"/>
    </source>
</evidence>
<feature type="region of interest" description="Disordered" evidence="1">
    <location>
        <begin position="363"/>
        <end position="383"/>
    </location>
</feature>
<dbReference type="EMBL" id="CAJPIJ010000179">
    <property type="protein sequence ID" value="CAG2003894.1"/>
    <property type="molecule type" value="Genomic_DNA"/>
</dbReference>
<feature type="compositionally biased region" description="Basic and acidic residues" evidence="1">
    <location>
        <begin position="118"/>
        <end position="134"/>
    </location>
</feature>
<feature type="compositionally biased region" description="Polar residues" evidence="1">
    <location>
        <begin position="56"/>
        <end position="71"/>
    </location>
</feature>
<gene>
    <name evidence="2" type="ORF">MDCFG202_LOCUS495236</name>
</gene>
<feature type="compositionally biased region" description="Polar residues" evidence="1">
    <location>
        <begin position="36"/>
        <end position="47"/>
    </location>
</feature>
<evidence type="ECO:0000313" key="3">
    <source>
        <dbReference type="Proteomes" id="UP000746612"/>
    </source>
</evidence>
<organism evidence="2 3">
    <name type="scientific">Gibberella zeae</name>
    <name type="common">Wheat head blight fungus</name>
    <name type="synonym">Fusarium graminearum</name>
    <dbReference type="NCBI Taxonomy" id="5518"/>
    <lineage>
        <taxon>Eukaryota</taxon>
        <taxon>Fungi</taxon>
        <taxon>Dikarya</taxon>
        <taxon>Ascomycota</taxon>
        <taxon>Pezizomycotina</taxon>
        <taxon>Sordariomycetes</taxon>
        <taxon>Hypocreomycetidae</taxon>
        <taxon>Hypocreales</taxon>
        <taxon>Nectriaceae</taxon>
        <taxon>Fusarium</taxon>
    </lineage>
</organism>
<feature type="compositionally biased region" description="Basic and acidic residues" evidence="1">
    <location>
        <begin position="74"/>
        <end position="85"/>
    </location>
</feature>
<reference evidence="2" key="1">
    <citation type="submission" date="2021-03" db="EMBL/GenBank/DDBJ databases">
        <authorList>
            <person name="Alouane T."/>
            <person name="Langin T."/>
            <person name="Bonhomme L."/>
        </authorList>
    </citation>
    <scope>NUCLEOTIDE SEQUENCE</scope>
    <source>
        <strain evidence="2">MDC_Fg202</strain>
    </source>
</reference>
<evidence type="ECO:0000313" key="2">
    <source>
        <dbReference type="EMBL" id="CAG2003894.1"/>
    </source>
</evidence>
<name>A0A9N8RMR4_GIBZA</name>
<protein>
    <submittedName>
        <fullName evidence="2">Uncharacterized protein</fullName>
    </submittedName>
</protein>
<feature type="compositionally biased region" description="Acidic residues" evidence="1">
    <location>
        <begin position="87"/>
        <end position="108"/>
    </location>
</feature>
<dbReference type="Proteomes" id="UP000746612">
    <property type="component" value="Unassembled WGS sequence"/>
</dbReference>
<comment type="caution">
    <text evidence="2">The sequence shown here is derived from an EMBL/GenBank/DDBJ whole genome shotgun (WGS) entry which is preliminary data.</text>
</comment>